<keyword evidence="3" id="KW-1185">Reference proteome</keyword>
<feature type="domain" description="Nif11" evidence="1">
    <location>
        <begin position="1"/>
        <end position="48"/>
    </location>
</feature>
<evidence type="ECO:0000259" key="1">
    <source>
        <dbReference type="Pfam" id="PF07862"/>
    </source>
</evidence>
<gene>
    <name evidence="2" type="ORF">BIU88_11005</name>
</gene>
<dbReference type="InterPro" id="IPR012903">
    <property type="entry name" value="Nif11"/>
</dbReference>
<proteinExistence type="predicted"/>
<dbReference type="EMBL" id="CP017305">
    <property type="protein sequence ID" value="AOS84616.1"/>
    <property type="molecule type" value="Genomic_DNA"/>
</dbReference>
<evidence type="ECO:0000313" key="2">
    <source>
        <dbReference type="EMBL" id="AOS84616.1"/>
    </source>
</evidence>
<dbReference type="Pfam" id="PF07862">
    <property type="entry name" value="Nif11"/>
    <property type="match status" value="1"/>
</dbReference>
<dbReference type="KEGG" id="clz:BIU88_11005"/>
<accession>A0A1D8D092</accession>
<organism evidence="2 3">
    <name type="scientific">Chlorobaculum limnaeum</name>
    <dbReference type="NCBI Taxonomy" id="274537"/>
    <lineage>
        <taxon>Bacteria</taxon>
        <taxon>Pseudomonadati</taxon>
        <taxon>Chlorobiota</taxon>
        <taxon>Chlorobiia</taxon>
        <taxon>Chlorobiales</taxon>
        <taxon>Chlorobiaceae</taxon>
        <taxon>Chlorobaculum</taxon>
    </lineage>
</organism>
<dbReference type="InterPro" id="IPR022516">
    <property type="entry name" value="CHP03798_Ocin"/>
</dbReference>
<dbReference type="AlphaFoldDB" id="A0A1D8D092"/>
<dbReference type="Proteomes" id="UP000095185">
    <property type="component" value="Chromosome"/>
</dbReference>
<dbReference type="NCBIfam" id="TIGR03798">
    <property type="entry name" value="leader_Nif11"/>
    <property type="match status" value="1"/>
</dbReference>
<name>A0A1D8D092_CHLLM</name>
<evidence type="ECO:0000313" key="3">
    <source>
        <dbReference type="Proteomes" id="UP000095185"/>
    </source>
</evidence>
<dbReference type="RefSeq" id="WP_069810808.1">
    <property type="nucleotide sequence ID" value="NZ_CP017305.1"/>
</dbReference>
<dbReference type="OrthoDB" id="598234at2"/>
<reference evidence="2" key="1">
    <citation type="submission" date="2016-09" db="EMBL/GenBank/DDBJ databases">
        <title>Genome sequence of Chlorobaculum limnaeum.</title>
        <authorList>
            <person name="Liu Z."/>
            <person name="Tank M."/>
            <person name="Bryant D.A."/>
        </authorList>
    </citation>
    <scope>NUCLEOTIDE SEQUENCE [LARGE SCALE GENOMIC DNA]</scope>
    <source>
        <strain evidence="2">DSM 1677</strain>
    </source>
</reference>
<sequence length="73" mass="8678">MPKSSAIDFLEKMKSDNELADKVNNAENKEVRWKIIRDAGFDFTREELDHATVEALNHFERWSWEARLIANWL</sequence>
<protein>
    <submittedName>
        <fullName evidence="2">Nif11-like leader peptide family natural product</fullName>
    </submittedName>
</protein>